<evidence type="ECO:0000313" key="3">
    <source>
        <dbReference type="Proteomes" id="UP000179797"/>
    </source>
</evidence>
<evidence type="ECO:0008006" key="4">
    <source>
        <dbReference type="Google" id="ProtNLM"/>
    </source>
</evidence>
<evidence type="ECO:0000256" key="1">
    <source>
        <dbReference type="SAM" id="SignalP"/>
    </source>
</evidence>
<reference evidence="2 3" key="1">
    <citation type="journal article" date="2012" name="Int. J. Syst. Evol. Microbiol.">
        <title>Flammeovirga pacifica sp. nov., isolated from deep-sea sediment.</title>
        <authorList>
            <person name="Xu H."/>
            <person name="Fu Y."/>
            <person name="Yang N."/>
            <person name="Ding Z."/>
            <person name="Lai Q."/>
            <person name="Zeng R."/>
        </authorList>
    </citation>
    <scope>NUCLEOTIDE SEQUENCE [LARGE SCALE GENOMIC DNA]</scope>
    <source>
        <strain evidence="3">DSM 24597 / LMG 26175 / WPAGA1</strain>
    </source>
</reference>
<evidence type="ECO:0000313" key="2">
    <source>
        <dbReference type="EMBL" id="OHX67711.1"/>
    </source>
</evidence>
<feature type="chain" id="PRO_5010254974" description="Lipocalin-like domain-containing protein" evidence="1">
    <location>
        <begin position="23"/>
        <end position="155"/>
    </location>
</feature>
<comment type="caution">
    <text evidence="2">The sequence shown here is derived from an EMBL/GenBank/DDBJ whole genome shotgun (WGS) entry which is preliminary data.</text>
</comment>
<gene>
    <name evidence="2" type="ORF">NH26_15835</name>
</gene>
<keyword evidence="3" id="KW-1185">Reference proteome</keyword>
<sequence length="155" mass="17041">MKNLKYLSQLLFILTICFFTSCENTDIANTANLVAGNYRIQNISAKTNQGQADININPETDQIIITATDERTVKIDIVVTTARVSVGTSNANLLQSTYHDIKVEGNSENETFTLSKAINTQNNASLIGMINSNGELTLEYNISGTELFSLKAFRP</sequence>
<accession>A0A1S1Z393</accession>
<dbReference type="STRING" id="915059.NH26_15835"/>
<dbReference type="PROSITE" id="PS51257">
    <property type="entry name" value="PROKAR_LIPOPROTEIN"/>
    <property type="match status" value="1"/>
</dbReference>
<dbReference type="EMBL" id="JRYR02000001">
    <property type="protein sequence ID" value="OHX67711.1"/>
    <property type="molecule type" value="Genomic_DNA"/>
</dbReference>
<dbReference type="OrthoDB" id="980355at2"/>
<dbReference type="RefSeq" id="WP_044229425.1">
    <property type="nucleotide sequence ID" value="NZ_JRYR02000001.1"/>
</dbReference>
<proteinExistence type="predicted"/>
<name>A0A1S1Z393_FLAPC</name>
<organism evidence="2 3">
    <name type="scientific">Flammeovirga pacifica</name>
    <dbReference type="NCBI Taxonomy" id="915059"/>
    <lineage>
        <taxon>Bacteria</taxon>
        <taxon>Pseudomonadati</taxon>
        <taxon>Bacteroidota</taxon>
        <taxon>Cytophagia</taxon>
        <taxon>Cytophagales</taxon>
        <taxon>Flammeovirgaceae</taxon>
        <taxon>Flammeovirga</taxon>
    </lineage>
</organism>
<feature type="signal peptide" evidence="1">
    <location>
        <begin position="1"/>
        <end position="22"/>
    </location>
</feature>
<protein>
    <recommendedName>
        <fullName evidence="4">Lipocalin-like domain-containing protein</fullName>
    </recommendedName>
</protein>
<keyword evidence="1" id="KW-0732">Signal</keyword>
<dbReference type="AlphaFoldDB" id="A0A1S1Z393"/>
<dbReference type="Proteomes" id="UP000179797">
    <property type="component" value="Unassembled WGS sequence"/>
</dbReference>